<keyword evidence="15" id="KW-1185">Reference proteome</keyword>
<evidence type="ECO:0000256" key="3">
    <source>
        <dbReference type="ARBA" id="ARBA00008919"/>
    </source>
</evidence>
<evidence type="ECO:0000256" key="6">
    <source>
        <dbReference type="ARBA" id="ARBA00022692"/>
    </source>
</evidence>
<dbReference type="WBParaSite" id="Pan_g13061.t1">
    <property type="protein sequence ID" value="Pan_g13061.t1"/>
    <property type="gene ID" value="Pan_g13061"/>
</dbReference>
<evidence type="ECO:0000256" key="5">
    <source>
        <dbReference type="ARBA" id="ARBA00022679"/>
    </source>
</evidence>
<dbReference type="GO" id="GO:0032580">
    <property type="term" value="C:Golgi cisterna membrane"/>
    <property type="evidence" value="ECO:0007669"/>
    <property type="project" value="UniProtKB-SubCell"/>
</dbReference>
<dbReference type="UniPathway" id="UPA00378"/>
<dbReference type="FunFam" id="3.40.50.11660:FF:000004">
    <property type="entry name" value="Glycoprotein 3-alpha-L-fucosyltransferase A"/>
    <property type="match status" value="1"/>
</dbReference>
<evidence type="ECO:0000256" key="8">
    <source>
        <dbReference type="ARBA" id="ARBA00022989"/>
    </source>
</evidence>
<proteinExistence type="inferred from homology"/>
<dbReference type="Pfam" id="PF17039">
    <property type="entry name" value="Glyco_tran_10_N"/>
    <property type="match status" value="1"/>
</dbReference>
<evidence type="ECO:0000313" key="16">
    <source>
        <dbReference type="WBParaSite" id="Pan_g13061.t1"/>
    </source>
</evidence>
<dbReference type="AlphaFoldDB" id="A0A7E4UVR0"/>
<keyword evidence="5 12" id="KW-0808">Transferase</keyword>
<dbReference type="InterPro" id="IPR001503">
    <property type="entry name" value="Glyco_trans_10"/>
</dbReference>
<dbReference type="Pfam" id="PF00852">
    <property type="entry name" value="Glyco_transf_10"/>
    <property type="match status" value="1"/>
</dbReference>
<name>A0A7E4UVR0_PANRE</name>
<reference evidence="15" key="1">
    <citation type="journal article" date="2013" name="Genetics">
        <title>The draft genome and transcriptome of Panagrellus redivivus are shaped by the harsh demands of a free-living lifestyle.</title>
        <authorList>
            <person name="Srinivasan J."/>
            <person name="Dillman A.R."/>
            <person name="Macchietto M.G."/>
            <person name="Heikkinen L."/>
            <person name="Lakso M."/>
            <person name="Fracchia K.M."/>
            <person name="Antoshechkin I."/>
            <person name="Mortazavi A."/>
            <person name="Wong G."/>
            <person name="Sternberg P.W."/>
        </authorList>
    </citation>
    <scope>NUCLEOTIDE SEQUENCE [LARGE SCALE GENOMIC DNA]</scope>
    <source>
        <strain evidence="15">MT8872</strain>
    </source>
</reference>
<comment type="subcellular location">
    <subcellularLocation>
        <location evidence="1 12">Golgi apparatus</location>
        <location evidence="1 12">Golgi stack membrane</location>
        <topology evidence="1 12">Single-pass type II membrane protein</topology>
    </subcellularLocation>
</comment>
<evidence type="ECO:0000256" key="2">
    <source>
        <dbReference type="ARBA" id="ARBA00004922"/>
    </source>
</evidence>
<evidence type="ECO:0000313" key="15">
    <source>
        <dbReference type="Proteomes" id="UP000492821"/>
    </source>
</evidence>
<organism evidence="15 16">
    <name type="scientific">Panagrellus redivivus</name>
    <name type="common">Microworm</name>
    <dbReference type="NCBI Taxonomy" id="6233"/>
    <lineage>
        <taxon>Eukaryota</taxon>
        <taxon>Metazoa</taxon>
        <taxon>Ecdysozoa</taxon>
        <taxon>Nematoda</taxon>
        <taxon>Chromadorea</taxon>
        <taxon>Rhabditida</taxon>
        <taxon>Tylenchina</taxon>
        <taxon>Panagrolaimomorpha</taxon>
        <taxon>Panagrolaimoidea</taxon>
        <taxon>Panagrolaimidae</taxon>
        <taxon>Panagrellus</taxon>
    </lineage>
</organism>
<evidence type="ECO:0000256" key="12">
    <source>
        <dbReference type="RuleBase" id="RU003832"/>
    </source>
</evidence>
<dbReference type="InterPro" id="IPR038577">
    <property type="entry name" value="GT10-like_C_sf"/>
</dbReference>
<evidence type="ECO:0000259" key="13">
    <source>
        <dbReference type="Pfam" id="PF00852"/>
    </source>
</evidence>
<keyword evidence="7" id="KW-0735">Signal-anchor</keyword>
<dbReference type="InterPro" id="IPR031481">
    <property type="entry name" value="Glyco_tran_10_N"/>
</dbReference>
<evidence type="ECO:0000256" key="11">
    <source>
        <dbReference type="ARBA" id="ARBA00023180"/>
    </source>
</evidence>
<dbReference type="SUPFAM" id="SSF53756">
    <property type="entry name" value="UDP-Glycosyltransferase/glycogen phosphorylase"/>
    <property type="match status" value="1"/>
</dbReference>
<dbReference type="PANTHER" id="PTHR48438">
    <property type="entry name" value="ALPHA-(1,3)-FUCOSYLTRANSFERASE C-RELATED"/>
    <property type="match status" value="1"/>
</dbReference>
<reference evidence="16" key="2">
    <citation type="submission" date="2020-10" db="UniProtKB">
        <authorList>
            <consortium name="WormBaseParasite"/>
        </authorList>
    </citation>
    <scope>IDENTIFICATION</scope>
</reference>
<dbReference type="EC" id="2.4.1.-" evidence="12"/>
<accession>A0A7E4UVR0</accession>
<evidence type="ECO:0000256" key="7">
    <source>
        <dbReference type="ARBA" id="ARBA00022968"/>
    </source>
</evidence>
<sequence length="492" mass="55524">MQIRWRSVPFRWRPALVLLLIGYFFFFILIPSYVPDAHKDLLIAPDSALFVDPVNSRVIEDVKDPIEGDGIVKAELVEQQIRPNPKILKPKKPETEIDNGFSFKLHYRGKDVYIESVLTHAKADSLQTRVTLDPKLTKTRRVIKAVDTPFNQGNLGGCPDWNCELSSGSDYGDVVILQSPRPKYPAHKKNTVYVFYSQESTRNSPSLKRTNLFNMTLGYRHDSPAASPYGYTAKLAPQSRKPPHAPVADEALINGKTKGVAWFVSHCNTQSHRETLVKELQKHIQVDIYGSCGPLNCRKGSSCEKIDTDYHFYLSVENSICEDYITEKLWNQGYGNTVIPIVLKRKLVEPYAPPGSFIAFDDYENLEAMGKHLNQLMKDKVAYSKYFDWRRDYIVIYLNGLAHDALERPWGFCQLCRVAQLMGAGVDPNDIPLFKHEDLGAEWDNSCDEDGALANKLLNQTPKVDSKPLDSVANDDGSGSFVTSAMSLTREV</sequence>
<comment type="pathway">
    <text evidence="2">Protein modification; protein glycosylation.</text>
</comment>
<evidence type="ECO:0000256" key="4">
    <source>
        <dbReference type="ARBA" id="ARBA00022676"/>
    </source>
</evidence>
<keyword evidence="10 12" id="KW-0472">Membrane</keyword>
<dbReference type="InterPro" id="IPR055270">
    <property type="entry name" value="Glyco_tran_10_C"/>
</dbReference>
<evidence type="ECO:0000256" key="10">
    <source>
        <dbReference type="ARBA" id="ARBA00023136"/>
    </source>
</evidence>
<keyword evidence="6 12" id="KW-0812">Transmembrane</keyword>
<evidence type="ECO:0000259" key="14">
    <source>
        <dbReference type="Pfam" id="PF17039"/>
    </source>
</evidence>
<keyword evidence="9 12" id="KW-0333">Golgi apparatus</keyword>
<evidence type="ECO:0000256" key="9">
    <source>
        <dbReference type="ARBA" id="ARBA00023034"/>
    </source>
</evidence>
<feature type="domain" description="Fucosyltransferase C-terminal" evidence="13">
    <location>
        <begin position="254"/>
        <end position="419"/>
    </location>
</feature>
<dbReference type="Gene3D" id="3.40.50.11660">
    <property type="entry name" value="Glycosyl transferase family 10, C-terminal domain"/>
    <property type="match status" value="1"/>
</dbReference>
<dbReference type="GO" id="GO:0008417">
    <property type="term" value="F:fucosyltransferase activity"/>
    <property type="evidence" value="ECO:0007669"/>
    <property type="project" value="InterPro"/>
</dbReference>
<keyword evidence="4 12" id="KW-0328">Glycosyltransferase</keyword>
<dbReference type="Proteomes" id="UP000492821">
    <property type="component" value="Unassembled WGS sequence"/>
</dbReference>
<protein>
    <recommendedName>
        <fullName evidence="12">Fucosyltransferase</fullName>
        <ecNumber evidence="12">2.4.1.-</ecNumber>
    </recommendedName>
</protein>
<evidence type="ECO:0000256" key="1">
    <source>
        <dbReference type="ARBA" id="ARBA00004447"/>
    </source>
</evidence>
<comment type="similarity">
    <text evidence="3 12">Belongs to the glycosyltransferase 10 family.</text>
</comment>
<keyword evidence="8 12" id="KW-1133">Transmembrane helix</keyword>
<keyword evidence="11" id="KW-0325">Glycoprotein</keyword>
<feature type="transmembrane region" description="Helical" evidence="12">
    <location>
        <begin position="12"/>
        <end position="34"/>
    </location>
</feature>
<dbReference type="PANTHER" id="PTHR48438:SF1">
    <property type="entry name" value="ALPHA-(1,3)-FUCOSYLTRANSFERASE C-RELATED"/>
    <property type="match status" value="1"/>
</dbReference>
<feature type="domain" description="Fucosyltransferase N-terminal" evidence="14">
    <location>
        <begin position="183"/>
        <end position="230"/>
    </location>
</feature>